<dbReference type="SFLD" id="SFLDS00029">
    <property type="entry name" value="Radical_SAM"/>
    <property type="match status" value="1"/>
</dbReference>
<dbReference type="NCBIfam" id="TIGR03960">
    <property type="entry name" value="rSAM_fuse_unch"/>
    <property type="match status" value="1"/>
</dbReference>
<evidence type="ECO:0000313" key="2">
    <source>
        <dbReference type="EMBL" id="HEC78303.1"/>
    </source>
</evidence>
<dbReference type="InterPro" id="IPR045784">
    <property type="entry name" value="Radical_SAM_N2"/>
</dbReference>
<dbReference type="PANTHER" id="PTHR42731:SF1">
    <property type="entry name" value="RADICAL SAM DOMAIN PROTEIN"/>
    <property type="match status" value="1"/>
</dbReference>
<organism evidence="2 3">
    <name type="scientific">candidate division WOR-3 bacterium</name>
    <dbReference type="NCBI Taxonomy" id="2052148"/>
    <lineage>
        <taxon>Bacteria</taxon>
        <taxon>Bacteria division WOR-3</taxon>
    </lineage>
</organism>
<dbReference type="SFLD" id="SFLDG01082">
    <property type="entry name" value="B12-binding_domain_containing"/>
    <property type="match status" value="1"/>
</dbReference>
<dbReference type="InterPro" id="IPR023862">
    <property type="entry name" value="CHP03960_rSAM"/>
</dbReference>
<dbReference type="PROSITE" id="PS51918">
    <property type="entry name" value="RADICAL_SAM"/>
    <property type="match status" value="1"/>
</dbReference>
<feature type="domain" description="Radical SAM core" evidence="1">
    <location>
        <begin position="228"/>
        <end position="459"/>
    </location>
</feature>
<dbReference type="CDD" id="cd01335">
    <property type="entry name" value="Radical_SAM"/>
    <property type="match status" value="1"/>
</dbReference>
<dbReference type="InterPro" id="IPR023404">
    <property type="entry name" value="rSAM_horseshoe"/>
</dbReference>
<dbReference type="AlphaFoldDB" id="A0A9C9ELH6"/>
<dbReference type="InterPro" id="IPR006638">
    <property type="entry name" value="Elp3/MiaA/NifB-like_rSAM"/>
</dbReference>
<evidence type="ECO:0000259" key="1">
    <source>
        <dbReference type="PROSITE" id="PS51918"/>
    </source>
</evidence>
<dbReference type="Proteomes" id="UP000885826">
    <property type="component" value="Unassembled WGS sequence"/>
</dbReference>
<accession>A0A9C9ELH6</accession>
<dbReference type="Pfam" id="PF19864">
    <property type="entry name" value="Radical_SAM_N2"/>
    <property type="match status" value="1"/>
</dbReference>
<dbReference type="InterPro" id="IPR058240">
    <property type="entry name" value="rSAM_sf"/>
</dbReference>
<dbReference type="PANTHER" id="PTHR42731">
    <property type="entry name" value="SLL1084 PROTEIN"/>
    <property type="match status" value="1"/>
</dbReference>
<dbReference type="EMBL" id="DRIG01000043">
    <property type="protein sequence ID" value="HEC78303.1"/>
    <property type="molecule type" value="Genomic_DNA"/>
</dbReference>
<dbReference type="GO" id="GO:0003824">
    <property type="term" value="F:catalytic activity"/>
    <property type="evidence" value="ECO:0007669"/>
    <property type="project" value="InterPro"/>
</dbReference>
<reference evidence="2" key="1">
    <citation type="journal article" date="2020" name="mSystems">
        <title>Genome- and Community-Level Interaction Insights into Carbon Utilization and Element Cycling Functions of Hydrothermarchaeota in Hydrothermal Sediment.</title>
        <authorList>
            <person name="Zhou Z."/>
            <person name="Liu Y."/>
            <person name="Xu W."/>
            <person name="Pan J."/>
            <person name="Luo Z.H."/>
            <person name="Li M."/>
        </authorList>
    </citation>
    <scope>NUCLEOTIDE SEQUENCE</scope>
    <source>
        <strain evidence="2">HyVt-388</strain>
    </source>
</reference>
<comment type="caution">
    <text evidence="2">The sequence shown here is derived from an EMBL/GenBank/DDBJ whole genome shotgun (WGS) entry which is preliminary data.</text>
</comment>
<evidence type="ECO:0000313" key="3">
    <source>
        <dbReference type="Proteomes" id="UP000885826"/>
    </source>
</evidence>
<dbReference type="Pfam" id="PF04055">
    <property type="entry name" value="Radical_SAM"/>
    <property type="match status" value="1"/>
</dbReference>
<gene>
    <name evidence="2" type="ORF">ENI34_04065</name>
</gene>
<dbReference type="SUPFAM" id="SSF102114">
    <property type="entry name" value="Radical SAM enzymes"/>
    <property type="match status" value="1"/>
</dbReference>
<dbReference type="Gene3D" id="3.80.30.20">
    <property type="entry name" value="tm_1862 like domain"/>
    <property type="match status" value="1"/>
</dbReference>
<name>A0A9C9ELH6_UNCW3</name>
<dbReference type="InterPro" id="IPR018768">
    <property type="entry name" value="DUF2344"/>
</dbReference>
<protein>
    <submittedName>
        <fullName evidence="2">TIGR03960 family B12-binding radical SAM protein</fullName>
    </submittedName>
</protein>
<dbReference type="SMART" id="SM00729">
    <property type="entry name" value="Elp3"/>
    <property type="match status" value="1"/>
</dbReference>
<dbReference type="InterPro" id="IPR007197">
    <property type="entry name" value="rSAM"/>
</dbReference>
<proteinExistence type="predicted"/>
<sequence length="804" mass="92099">MLDDILPLVKKPIRYTGGEYNITVKTTPSVVVGILFPEIYEIGMSNLGIKIIYSLFNRIEGVQCERIFAPWPDFGEQLLNKKIPLYGLETKKPIKEFDLIGFSLQSELSYTTVLYLLELAGIPYKSSERTDREPILIAGGPAVLNPTPLSPVFDAFVIGDGETVVEKIAEILKSIPKGQKATRLEELAKIQGIWVPQLHKYDRKIKKSIVPSLDEKTIPSPPIVPICEITHDRLAIEVMRGCTWGCRFCQAGYVNRPLRIRPAEQIIRAVEKGIRETGWEEISLLSFSILDYPDLLNLIRKLNEILKKKMVNISLPAMRGELFSEDLGLLLKEIKKTGLTFAPETASEQLRYKLNKPFSNEKLISSINTAYRLGWKQVKLYMMIGLPFEKEDDIKEIHTLIDQILKAYSKGNIKLAVNPFIPKPHTPFEGVEFTPIPELNAKIEQIKKMKKRRLEIKYQSPEVSFIEAFLSRADEKIFPVIEEVYKQGAKFEEWREGFDFSKWRTACEKHGIDPDEYLKPRDKYPWDFIDIGVSKEFLKKESERARDSITTENCYYKTCSNCGACDGNIEKHFSSKEVYVGYGRYPKKKTASILYRVKYSVGEPFRYASHRDVTRTIYRSLRRSNLPIQFTQGFSPIPKVSFCPPKSVGQITKGDFFDFYLEKQYFGNISMELNKSFPNGIRILEVRALPSAAPSLSSSINLIYYEVDIPRNAIKKPLELPRDKPLYIQTKSGMKDVLDGVESLNYDDGVLTCGLRFGGKKINIYELISFLTDNSIEMSRTYKITRTTMFIKKEGILYSPMEVK</sequence>
<dbReference type="Pfam" id="PF10105">
    <property type="entry name" value="DUF2344"/>
    <property type="match status" value="1"/>
</dbReference>
<dbReference type="NCBIfam" id="TIGR03936">
    <property type="entry name" value="sam_1_link_chp"/>
    <property type="match status" value="1"/>
</dbReference>
<dbReference type="GO" id="GO:0051536">
    <property type="term" value="F:iron-sulfur cluster binding"/>
    <property type="evidence" value="ECO:0007669"/>
    <property type="project" value="InterPro"/>
</dbReference>